<comment type="similarity">
    <text evidence="1">Belongs to the ATP-dependent AMP-binding enzyme family.</text>
</comment>
<dbReference type="FunFam" id="3.40.50.12780:FF:000035">
    <property type="entry name" value="Acetyl-coenzyme A synthetase"/>
    <property type="match status" value="1"/>
</dbReference>
<evidence type="ECO:0000256" key="3">
    <source>
        <dbReference type="ARBA" id="ARBA00022741"/>
    </source>
</evidence>
<dbReference type="FunFam" id="3.30.300.30:FF:000005">
    <property type="entry name" value="Acyl-coenzyme A synthetase ACSM5, mitochondrial"/>
    <property type="match status" value="1"/>
</dbReference>
<dbReference type="InterPro" id="IPR000873">
    <property type="entry name" value="AMP-dep_synth/lig_dom"/>
</dbReference>
<evidence type="ECO:0000313" key="7">
    <source>
        <dbReference type="EMBL" id="KAA6349516.1"/>
    </source>
</evidence>
<dbReference type="PROSITE" id="PS00455">
    <property type="entry name" value="AMP_BINDING"/>
    <property type="match status" value="1"/>
</dbReference>
<evidence type="ECO:0000256" key="1">
    <source>
        <dbReference type="ARBA" id="ARBA00006432"/>
    </source>
</evidence>
<dbReference type="Pfam" id="PF00501">
    <property type="entry name" value="AMP-binding"/>
    <property type="match status" value="1"/>
</dbReference>
<dbReference type="SUPFAM" id="SSF56801">
    <property type="entry name" value="Acetyl-CoA synthetase-like"/>
    <property type="match status" value="1"/>
</dbReference>
<dbReference type="PANTHER" id="PTHR43605">
    <property type="entry name" value="ACYL-COENZYME A SYNTHETASE"/>
    <property type="match status" value="1"/>
</dbReference>
<feature type="domain" description="AMP-binding enzyme C-terminal" evidence="6">
    <location>
        <begin position="459"/>
        <end position="539"/>
    </location>
</feature>
<name>A0A5J4STM0_9ZZZZ</name>
<dbReference type="InterPro" id="IPR020845">
    <property type="entry name" value="AMP-binding_CS"/>
</dbReference>
<evidence type="ECO:0000259" key="6">
    <source>
        <dbReference type="Pfam" id="PF13193"/>
    </source>
</evidence>
<reference evidence="7" key="1">
    <citation type="submission" date="2019-03" db="EMBL/GenBank/DDBJ databases">
        <title>Single cell metagenomics reveals metabolic interactions within the superorganism composed of flagellate Streblomastix strix and complex community of Bacteroidetes bacteria on its surface.</title>
        <authorList>
            <person name="Treitli S.C."/>
            <person name="Kolisko M."/>
            <person name="Husnik F."/>
            <person name="Keeling P."/>
            <person name="Hampl V."/>
        </authorList>
    </citation>
    <scope>NUCLEOTIDE SEQUENCE</scope>
    <source>
        <strain evidence="7">STM</strain>
    </source>
</reference>
<dbReference type="PANTHER" id="PTHR43605:SF10">
    <property type="entry name" value="ACYL-COA SYNTHETASE MEDIUM CHAIN FAMILY MEMBER 3"/>
    <property type="match status" value="1"/>
</dbReference>
<dbReference type="EC" id="6.2.1.1" evidence="7"/>
<dbReference type="GO" id="GO:0006633">
    <property type="term" value="P:fatty acid biosynthetic process"/>
    <property type="evidence" value="ECO:0007669"/>
    <property type="project" value="TreeGrafter"/>
</dbReference>
<proteinExistence type="inferred from homology"/>
<dbReference type="InterPro" id="IPR051087">
    <property type="entry name" value="Mitochondrial_ACSM"/>
</dbReference>
<dbReference type="GO" id="GO:0005524">
    <property type="term" value="F:ATP binding"/>
    <property type="evidence" value="ECO:0007669"/>
    <property type="project" value="UniProtKB-KW"/>
</dbReference>
<dbReference type="EMBL" id="SNRY01000046">
    <property type="protein sequence ID" value="KAA6349516.1"/>
    <property type="molecule type" value="Genomic_DNA"/>
</dbReference>
<dbReference type="Gene3D" id="3.40.50.12780">
    <property type="entry name" value="N-terminal domain of ligase-like"/>
    <property type="match status" value="1"/>
</dbReference>
<dbReference type="GO" id="GO:0004321">
    <property type="term" value="F:fatty-acyl-CoA synthase activity"/>
    <property type="evidence" value="ECO:0007669"/>
    <property type="project" value="TreeGrafter"/>
</dbReference>
<protein>
    <submittedName>
        <fullName evidence="7">Acetyl-coenzyme A synthetase</fullName>
        <ecNumber evidence="7">6.2.1.1</ecNumber>
    </submittedName>
</protein>
<dbReference type="Pfam" id="PF13193">
    <property type="entry name" value="AMP-binding_C"/>
    <property type="match status" value="1"/>
</dbReference>
<comment type="caution">
    <text evidence="7">The sequence shown here is derived from an EMBL/GenBank/DDBJ whole genome shotgun (WGS) entry which is preliminary data.</text>
</comment>
<dbReference type="Gene3D" id="3.30.300.30">
    <property type="match status" value="1"/>
</dbReference>
<accession>A0A5J4STM0</accession>
<evidence type="ECO:0000256" key="2">
    <source>
        <dbReference type="ARBA" id="ARBA00022598"/>
    </source>
</evidence>
<gene>
    <name evidence="7" type="ORF">EZS27_003113</name>
</gene>
<dbReference type="GO" id="GO:0006637">
    <property type="term" value="P:acyl-CoA metabolic process"/>
    <property type="evidence" value="ECO:0007669"/>
    <property type="project" value="TreeGrafter"/>
</dbReference>
<dbReference type="InterPro" id="IPR045851">
    <property type="entry name" value="AMP-bd_C_sf"/>
</dbReference>
<keyword evidence="2 7" id="KW-0436">Ligase</keyword>
<evidence type="ECO:0000256" key="4">
    <source>
        <dbReference type="ARBA" id="ARBA00022840"/>
    </source>
</evidence>
<keyword evidence="4" id="KW-0067">ATP-binding</keyword>
<dbReference type="GO" id="GO:0015645">
    <property type="term" value="F:fatty acid ligase activity"/>
    <property type="evidence" value="ECO:0007669"/>
    <property type="project" value="TreeGrafter"/>
</dbReference>
<dbReference type="AlphaFoldDB" id="A0A5J4STM0"/>
<dbReference type="InterPro" id="IPR025110">
    <property type="entry name" value="AMP-bd_C"/>
</dbReference>
<dbReference type="InterPro" id="IPR042099">
    <property type="entry name" value="ANL_N_sf"/>
</dbReference>
<organism evidence="7">
    <name type="scientific">termite gut metagenome</name>
    <dbReference type="NCBI Taxonomy" id="433724"/>
    <lineage>
        <taxon>unclassified sequences</taxon>
        <taxon>metagenomes</taxon>
        <taxon>organismal metagenomes</taxon>
    </lineage>
</organism>
<sequence length="550" mass="62379">MVEKFLTQTAFTSQEDFKENFKIIVPDNFNFAYDVVDAWATEQPDKNALFWTNDKGECRQFTFVEIKRYSDMTASYFQSLGIGRGDMVMLIQKRRYEFWFSIVALHKLGAIVIPATHLLTKKDIVYRCVAADIKMIVAVGEDIVTNHVIDAMPESPSVKQLVSIGPDIPEGFKDFHKGIESAAPFVRPALVNTNDDISLMYFTSGTTGHPKMVAHDFTYPLGHIVTAAYWHNLREDSLHLTIADTGWGKAVWGKLYGQWIVGANIFVYDHEKFTPAEILEKIQDYRITSLCAPPTIFRFLIREDLSKYDLSSLNYCTIAGEALNPAVYENFKKLTGIKLMEGFGQTETTLTIATFPWMEPKPGSMGVPNPEYDVDLIDNDGRSVEAGEQGQIVVRTHKERPVGLFKEYYRDARLTEENWHGDIYYTGDVAWKDEDGYYWFVGRADDVIKSSGYRIGPFEVESALMTHSAVVECAITGVPDDVRGQIVKATIVLSKEYKSHAGETLIKELQDHVKKVTAPYKYPRVIEFVEELPKTISGKIRRVEIREKGS</sequence>
<evidence type="ECO:0000259" key="5">
    <source>
        <dbReference type="Pfam" id="PF00501"/>
    </source>
</evidence>
<feature type="domain" description="AMP-dependent synthetase/ligase" evidence="5">
    <location>
        <begin position="37"/>
        <end position="409"/>
    </location>
</feature>
<keyword evidence="3" id="KW-0547">Nucleotide-binding</keyword>
<dbReference type="GO" id="GO:0003987">
    <property type="term" value="F:acetate-CoA ligase activity"/>
    <property type="evidence" value="ECO:0007669"/>
    <property type="project" value="UniProtKB-EC"/>
</dbReference>